<organism evidence="2 3">
    <name type="scientific">Scleropages formosus</name>
    <name type="common">Asian bonytongue</name>
    <name type="synonym">Osteoglossum formosum</name>
    <dbReference type="NCBI Taxonomy" id="113540"/>
    <lineage>
        <taxon>Eukaryota</taxon>
        <taxon>Metazoa</taxon>
        <taxon>Chordata</taxon>
        <taxon>Craniata</taxon>
        <taxon>Vertebrata</taxon>
        <taxon>Euteleostomi</taxon>
        <taxon>Actinopterygii</taxon>
        <taxon>Neopterygii</taxon>
        <taxon>Teleostei</taxon>
        <taxon>Osteoglossocephala</taxon>
        <taxon>Osteoglossomorpha</taxon>
        <taxon>Osteoglossiformes</taxon>
        <taxon>Osteoglossidae</taxon>
        <taxon>Scleropages</taxon>
    </lineage>
</organism>
<dbReference type="Proteomes" id="UP000034805">
    <property type="component" value="Unassembled WGS sequence"/>
</dbReference>
<dbReference type="EMBL" id="JARO02003918">
    <property type="protein sequence ID" value="KPP69514.1"/>
    <property type="molecule type" value="Genomic_DNA"/>
</dbReference>
<evidence type="ECO:0000259" key="1">
    <source>
        <dbReference type="Pfam" id="PF13765"/>
    </source>
</evidence>
<dbReference type="InterPro" id="IPR013320">
    <property type="entry name" value="ConA-like_dom_sf"/>
</dbReference>
<comment type="caution">
    <text evidence="2">The sequence shown here is derived from an EMBL/GenBank/DDBJ whole genome shotgun (WGS) entry which is preliminary data.</text>
</comment>
<dbReference type="InterPro" id="IPR006574">
    <property type="entry name" value="PRY"/>
</dbReference>
<proteinExistence type="predicted"/>
<feature type="domain" description="SPRY-associated" evidence="1">
    <location>
        <begin position="13"/>
        <end position="36"/>
    </location>
</feature>
<name>A0A0P7ULM3_SCLFO</name>
<sequence length="118" mass="13704">DFNRVSPADSCQLTLDPNTANTDLYLSEDNRTVCSGRIDNPEVSICVHDTDLLHQQLRRPVFLIGLLDRVRDLFIFGQVRFRIVHDFLLVVEENIKKIKFYRNKQKPSQLEFTAGLNK</sequence>
<accession>A0A0P7ULM3</accession>
<dbReference type="InterPro" id="IPR043136">
    <property type="entry name" value="B30.2/SPRY_sf"/>
</dbReference>
<dbReference type="Pfam" id="PF13765">
    <property type="entry name" value="PRY"/>
    <property type="match status" value="1"/>
</dbReference>
<dbReference type="AlphaFoldDB" id="A0A0P7ULM3"/>
<dbReference type="SUPFAM" id="SSF49899">
    <property type="entry name" value="Concanavalin A-like lectins/glucanases"/>
    <property type="match status" value="1"/>
</dbReference>
<evidence type="ECO:0000313" key="3">
    <source>
        <dbReference type="Proteomes" id="UP000034805"/>
    </source>
</evidence>
<protein>
    <recommendedName>
        <fullName evidence="1">SPRY-associated domain-containing protein</fullName>
    </recommendedName>
</protein>
<reference evidence="2 3" key="1">
    <citation type="submission" date="2015-08" db="EMBL/GenBank/DDBJ databases">
        <title>The genome of the Asian arowana (Scleropages formosus).</title>
        <authorList>
            <person name="Tan M.H."/>
            <person name="Gan H.M."/>
            <person name="Croft L.J."/>
            <person name="Austin C.M."/>
        </authorList>
    </citation>
    <scope>NUCLEOTIDE SEQUENCE [LARGE SCALE GENOMIC DNA]</scope>
    <source>
        <strain evidence="2">Aro1</strain>
    </source>
</reference>
<gene>
    <name evidence="2" type="ORF">Z043_111726</name>
</gene>
<dbReference type="Gene3D" id="2.60.120.920">
    <property type="match status" value="1"/>
</dbReference>
<feature type="non-terminal residue" evidence="2">
    <location>
        <position position="1"/>
    </location>
</feature>
<evidence type="ECO:0000313" key="2">
    <source>
        <dbReference type="EMBL" id="KPP69514.1"/>
    </source>
</evidence>